<evidence type="ECO:0008006" key="3">
    <source>
        <dbReference type="Google" id="ProtNLM"/>
    </source>
</evidence>
<feature type="non-terminal residue" evidence="1">
    <location>
        <position position="150"/>
    </location>
</feature>
<reference evidence="1 2" key="1">
    <citation type="journal article" date="2023" name="Sci. Data">
        <title>Genome assembly of the Korean intertidal mud-creeper Batillaria attramentaria.</title>
        <authorList>
            <person name="Patra A.K."/>
            <person name="Ho P.T."/>
            <person name="Jun S."/>
            <person name="Lee S.J."/>
            <person name="Kim Y."/>
            <person name="Won Y.J."/>
        </authorList>
    </citation>
    <scope>NUCLEOTIDE SEQUENCE [LARGE SCALE GENOMIC DNA]</scope>
    <source>
        <strain evidence="1">Wonlab-2016</strain>
    </source>
</reference>
<dbReference type="SUPFAM" id="SSF48726">
    <property type="entry name" value="Immunoglobulin"/>
    <property type="match status" value="1"/>
</dbReference>
<sequence>CQAVQWTKSLPDQTTVNACLGGDVLFNWNYTLADGETVEDIKWHQANDKSNQPIGVYTANSFVVMPTFSGRARHSGAAALTLENVTGPDEGNYSVEITVLNLRPPAVDGSLTMTQNRAAVVDNVTGELHVDISCGTFTDLGQPPISVVWK</sequence>
<dbReference type="InterPro" id="IPR036179">
    <property type="entry name" value="Ig-like_dom_sf"/>
</dbReference>
<protein>
    <recommendedName>
        <fullName evidence="3">Ig-like domain-containing protein</fullName>
    </recommendedName>
</protein>
<accession>A0ABD0J2U4</accession>
<organism evidence="1 2">
    <name type="scientific">Batillaria attramentaria</name>
    <dbReference type="NCBI Taxonomy" id="370345"/>
    <lineage>
        <taxon>Eukaryota</taxon>
        <taxon>Metazoa</taxon>
        <taxon>Spiralia</taxon>
        <taxon>Lophotrochozoa</taxon>
        <taxon>Mollusca</taxon>
        <taxon>Gastropoda</taxon>
        <taxon>Caenogastropoda</taxon>
        <taxon>Sorbeoconcha</taxon>
        <taxon>Cerithioidea</taxon>
        <taxon>Batillariidae</taxon>
        <taxon>Batillaria</taxon>
    </lineage>
</organism>
<dbReference type="Gene3D" id="2.60.40.10">
    <property type="entry name" value="Immunoglobulins"/>
    <property type="match status" value="1"/>
</dbReference>
<dbReference type="Proteomes" id="UP001519460">
    <property type="component" value="Unassembled WGS sequence"/>
</dbReference>
<dbReference type="AlphaFoldDB" id="A0ABD0J2U4"/>
<proteinExistence type="predicted"/>
<evidence type="ECO:0000313" key="1">
    <source>
        <dbReference type="EMBL" id="KAK7455351.1"/>
    </source>
</evidence>
<feature type="non-terminal residue" evidence="1">
    <location>
        <position position="1"/>
    </location>
</feature>
<name>A0ABD0J2U4_9CAEN</name>
<dbReference type="EMBL" id="JACVVK020000692">
    <property type="protein sequence ID" value="KAK7455351.1"/>
    <property type="molecule type" value="Genomic_DNA"/>
</dbReference>
<gene>
    <name evidence="1" type="ORF">BaRGS_00039472</name>
</gene>
<keyword evidence="2" id="KW-1185">Reference proteome</keyword>
<comment type="caution">
    <text evidence="1">The sequence shown here is derived from an EMBL/GenBank/DDBJ whole genome shotgun (WGS) entry which is preliminary data.</text>
</comment>
<evidence type="ECO:0000313" key="2">
    <source>
        <dbReference type="Proteomes" id="UP001519460"/>
    </source>
</evidence>
<dbReference type="InterPro" id="IPR013783">
    <property type="entry name" value="Ig-like_fold"/>
</dbReference>